<keyword evidence="2" id="KW-1185">Reference proteome</keyword>
<reference evidence="1 2" key="1">
    <citation type="journal article" date="2019" name="Sci. Rep.">
        <title>A high-quality genome of Eragrostis curvula grass provides insights into Poaceae evolution and supports new strategies to enhance forage quality.</title>
        <authorList>
            <person name="Carballo J."/>
            <person name="Santos B.A.C.M."/>
            <person name="Zappacosta D."/>
            <person name="Garbus I."/>
            <person name="Selva J.P."/>
            <person name="Gallo C.A."/>
            <person name="Diaz A."/>
            <person name="Albertini E."/>
            <person name="Caccamo M."/>
            <person name="Echenique V."/>
        </authorList>
    </citation>
    <scope>NUCLEOTIDE SEQUENCE [LARGE SCALE GENOMIC DNA]</scope>
    <source>
        <strain evidence="2">cv. Victoria</strain>
        <tissue evidence="1">Leaf</tissue>
    </source>
</reference>
<dbReference type="EMBL" id="RWGY01000039">
    <property type="protein sequence ID" value="TVU10840.1"/>
    <property type="molecule type" value="Genomic_DNA"/>
</dbReference>
<proteinExistence type="predicted"/>
<protein>
    <submittedName>
        <fullName evidence="1">Uncharacterized protein</fullName>
    </submittedName>
</protein>
<name>A0A5J9THJ2_9POAL</name>
<gene>
    <name evidence="1" type="ORF">EJB05_44393</name>
</gene>
<dbReference type="Proteomes" id="UP000324897">
    <property type="component" value="Chromosome 3"/>
</dbReference>
<organism evidence="1 2">
    <name type="scientific">Eragrostis curvula</name>
    <name type="common">weeping love grass</name>
    <dbReference type="NCBI Taxonomy" id="38414"/>
    <lineage>
        <taxon>Eukaryota</taxon>
        <taxon>Viridiplantae</taxon>
        <taxon>Streptophyta</taxon>
        <taxon>Embryophyta</taxon>
        <taxon>Tracheophyta</taxon>
        <taxon>Spermatophyta</taxon>
        <taxon>Magnoliopsida</taxon>
        <taxon>Liliopsida</taxon>
        <taxon>Poales</taxon>
        <taxon>Poaceae</taxon>
        <taxon>PACMAD clade</taxon>
        <taxon>Chloridoideae</taxon>
        <taxon>Eragrostideae</taxon>
        <taxon>Eragrostidinae</taxon>
        <taxon>Eragrostis</taxon>
    </lineage>
</organism>
<sequence>MQTGAIDAAPNLLPKEHQVVQPYIDAGESSNSIDKVVQPYIDAGESSNSIDKDLAVANAHPDNSIRISDGGHGGLAVLWRSDELISCPNIPALMQARVNRGGHA</sequence>
<comment type="caution">
    <text evidence="1">The sequence shown here is derived from an EMBL/GenBank/DDBJ whole genome shotgun (WGS) entry which is preliminary data.</text>
</comment>
<evidence type="ECO:0000313" key="1">
    <source>
        <dbReference type="EMBL" id="TVU10840.1"/>
    </source>
</evidence>
<dbReference type="AlphaFoldDB" id="A0A5J9THJ2"/>
<dbReference type="Gramene" id="TVU10840">
    <property type="protein sequence ID" value="TVU10840"/>
    <property type="gene ID" value="EJB05_44393"/>
</dbReference>
<accession>A0A5J9THJ2</accession>
<evidence type="ECO:0000313" key="2">
    <source>
        <dbReference type="Proteomes" id="UP000324897"/>
    </source>
</evidence>